<accession>A0AAQ1P419</accession>
<sequence>MSHFNYKTRELLRRDAANASLRIGIQGIVTLSFYSPRFPYAELTLLQLSISMKPKQIENLFFNNFLNNRPRKLIFEDCFRNMAQTCLESRTLCLF</sequence>
<dbReference type="EMBL" id="OEJX01000088">
    <property type="protein sequence ID" value="SOR63887.1"/>
    <property type="molecule type" value="Genomic_DNA"/>
</dbReference>
<evidence type="ECO:0000313" key="2">
    <source>
        <dbReference type="Proteomes" id="UP000234460"/>
    </source>
</evidence>
<gene>
    <name evidence="1" type="ORF">LMANV2_90081</name>
</gene>
<dbReference type="AlphaFoldDB" id="A0AAQ1P419"/>
<dbReference type="Proteomes" id="UP000234460">
    <property type="component" value="Chromosome LMANV2"/>
</dbReference>
<proteinExistence type="predicted"/>
<comment type="caution">
    <text evidence="1">The sequence shown here is derived from an EMBL/GenBank/DDBJ whole genome shotgun (WGS) entry which is preliminary data.</text>
</comment>
<evidence type="ECO:0000313" key="1">
    <source>
        <dbReference type="EMBL" id="SOR63887.1"/>
    </source>
</evidence>
<name>A0AAQ1P419_LEPIR</name>
<protein>
    <submittedName>
        <fullName evidence="1">Uncharacterized protein</fullName>
    </submittedName>
</protein>
<reference evidence="1 2" key="1">
    <citation type="submission" date="2017-11" db="EMBL/GenBank/DDBJ databases">
        <authorList>
            <person name="Lechat P."/>
        </authorList>
    </citation>
    <scope>NUCLEOTIDE SEQUENCE [LARGE SCALE GENOMIC DNA]</scope>
    <source>
        <strain evidence="1">L495</strain>
    </source>
</reference>
<organism evidence="1 2">
    <name type="scientific">Leptospira interrogans serovar Manilae</name>
    <dbReference type="NCBI Taxonomy" id="214675"/>
    <lineage>
        <taxon>Bacteria</taxon>
        <taxon>Pseudomonadati</taxon>
        <taxon>Spirochaetota</taxon>
        <taxon>Spirochaetia</taxon>
        <taxon>Leptospirales</taxon>
        <taxon>Leptospiraceae</taxon>
        <taxon>Leptospira</taxon>
    </lineage>
</organism>